<accession>A0AAU9LGF6</accession>
<evidence type="ECO:0000313" key="4">
    <source>
        <dbReference type="Proteomes" id="UP001157418"/>
    </source>
</evidence>
<dbReference type="Proteomes" id="UP001157418">
    <property type="component" value="Unassembled WGS sequence"/>
</dbReference>
<keyword evidence="2" id="KW-0408">Iron</keyword>
<dbReference type="Gene3D" id="1.10.630.10">
    <property type="entry name" value="Cytochrome P450"/>
    <property type="match status" value="1"/>
</dbReference>
<dbReference type="SUPFAM" id="SSF48264">
    <property type="entry name" value="Cytochrome P450"/>
    <property type="match status" value="1"/>
</dbReference>
<gene>
    <name evidence="3" type="ORF">LVIROSA_LOCUS641</name>
</gene>
<evidence type="ECO:0000256" key="2">
    <source>
        <dbReference type="PIRSR" id="PIRSR602401-1"/>
    </source>
</evidence>
<dbReference type="PANTHER" id="PTHR47949:SF4">
    <property type="entry name" value="TYROSINE N-MONOOXYGENASE"/>
    <property type="match status" value="1"/>
</dbReference>
<proteinExistence type="predicted"/>
<dbReference type="PANTHER" id="PTHR47949">
    <property type="entry name" value="CYTOCHROME P450 703A2-RELATED-RELATED"/>
    <property type="match status" value="1"/>
</dbReference>
<dbReference type="PRINTS" id="PR00463">
    <property type="entry name" value="EP450I"/>
</dbReference>
<dbReference type="GO" id="GO:0016705">
    <property type="term" value="F:oxidoreductase activity, acting on paired donors, with incorporation or reduction of molecular oxygen"/>
    <property type="evidence" value="ECO:0007669"/>
    <property type="project" value="InterPro"/>
</dbReference>
<protein>
    <recommendedName>
        <fullName evidence="5">Cytochrome P450</fullName>
    </recommendedName>
</protein>
<keyword evidence="1" id="KW-0560">Oxidoreductase</keyword>
<dbReference type="Pfam" id="PF00067">
    <property type="entry name" value="p450"/>
    <property type="match status" value="1"/>
</dbReference>
<comment type="caution">
    <text evidence="3">The sequence shown here is derived from an EMBL/GenBank/DDBJ whole genome shotgun (WGS) entry which is preliminary data.</text>
</comment>
<reference evidence="3 4" key="1">
    <citation type="submission" date="2022-01" db="EMBL/GenBank/DDBJ databases">
        <authorList>
            <person name="Xiong W."/>
            <person name="Schranz E."/>
        </authorList>
    </citation>
    <scope>NUCLEOTIDE SEQUENCE [LARGE SCALE GENOMIC DNA]</scope>
</reference>
<dbReference type="GO" id="GO:0005506">
    <property type="term" value="F:iron ion binding"/>
    <property type="evidence" value="ECO:0007669"/>
    <property type="project" value="InterPro"/>
</dbReference>
<dbReference type="InterPro" id="IPR051382">
    <property type="entry name" value="CYP450_AA/FA_Hydroxylases"/>
</dbReference>
<dbReference type="InterPro" id="IPR001128">
    <property type="entry name" value="Cyt_P450"/>
</dbReference>
<dbReference type="GO" id="GO:0004497">
    <property type="term" value="F:monooxygenase activity"/>
    <property type="evidence" value="ECO:0007669"/>
    <property type="project" value="InterPro"/>
</dbReference>
<dbReference type="GO" id="GO:0020037">
    <property type="term" value="F:heme binding"/>
    <property type="evidence" value="ECO:0007669"/>
    <property type="project" value="InterPro"/>
</dbReference>
<keyword evidence="4" id="KW-1185">Reference proteome</keyword>
<evidence type="ECO:0008006" key="5">
    <source>
        <dbReference type="Google" id="ProtNLM"/>
    </source>
</evidence>
<feature type="binding site" description="axial binding residue" evidence="2">
    <location>
        <position position="130"/>
    </location>
    <ligand>
        <name>heme</name>
        <dbReference type="ChEBI" id="CHEBI:30413"/>
    </ligand>
    <ligandPart>
        <name>Fe</name>
        <dbReference type="ChEBI" id="CHEBI:18248"/>
    </ligandPart>
</feature>
<evidence type="ECO:0000256" key="1">
    <source>
        <dbReference type="ARBA" id="ARBA00023002"/>
    </source>
</evidence>
<sequence length="193" mass="21782">MAEMINDPTILKRVVAELDEEVGHNRLVEERDLPQLNYIKACIKEAFMLHPFPPFNIPHVSMRNTTVAGYFIPKGSHVLLSRPGLGRNPNVWRDPMWFDPDRHLDAKGKQVVLSDNDLRMLSFSTGRLDCPGVALGSTITTMMLARMVQGFSWELPQNESGVNLVENHDDLALAEPLVVIAKPRLPHHLYPKS</sequence>
<keyword evidence="2" id="KW-0349">Heme</keyword>
<name>A0AAU9LGF6_9ASTR</name>
<dbReference type="InterPro" id="IPR036396">
    <property type="entry name" value="Cyt_P450_sf"/>
</dbReference>
<comment type="cofactor">
    <cofactor evidence="2">
        <name>heme</name>
        <dbReference type="ChEBI" id="CHEBI:30413"/>
    </cofactor>
</comment>
<keyword evidence="2" id="KW-0479">Metal-binding</keyword>
<evidence type="ECO:0000313" key="3">
    <source>
        <dbReference type="EMBL" id="CAH1412637.1"/>
    </source>
</evidence>
<dbReference type="AlphaFoldDB" id="A0AAU9LGF6"/>
<dbReference type="InterPro" id="IPR002401">
    <property type="entry name" value="Cyt_P450_E_grp-I"/>
</dbReference>
<organism evidence="3 4">
    <name type="scientific">Lactuca virosa</name>
    <dbReference type="NCBI Taxonomy" id="75947"/>
    <lineage>
        <taxon>Eukaryota</taxon>
        <taxon>Viridiplantae</taxon>
        <taxon>Streptophyta</taxon>
        <taxon>Embryophyta</taxon>
        <taxon>Tracheophyta</taxon>
        <taxon>Spermatophyta</taxon>
        <taxon>Magnoliopsida</taxon>
        <taxon>eudicotyledons</taxon>
        <taxon>Gunneridae</taxon>
        <taxon>Pentapetalae</taxon>
        <taxon>asterids</taxon>
        <taxon>campanulids</taxon>
        <taxon>Asterales</taxon>
        <taxon>Asteraceae</taxon>
        <taxon>Cichorioideae</taxon>
        <taxon>Cichorieae</taxon>
        <taxon>Lactucinae</taxon>
        <taxon>Lactuca</taxon>
    </lineage>
</organism>
<dbReference type="EMBL" id="CAKMRJ010000001">
    <property type="protein sequence ID" value="CAH1412637.1"/>
    <property type="molecule type" value="Genomic_DNA"/>
</dbReference>